<dbReference type="Proteomes" id="UP000034883">
    <property type="component" value="Chromosome"/>
</dbReference>
<dbReference type="GO" id="GO:0046872">
    <property type="term" value="F:metal ion binding"/>
    <property type="evidence" value="ECO:0007669"/>
    <property type="project" value="UniProtKB-KW"/>
</dbReference>
<evidence type="ECO:0000256" key="1">
    <source>
        <dbReference type="ARBA" id="ARBA00001966"/>
    </source>
</evidence>
<dbReference type="SFLD" id="SFLDG01067">
    <property type="entry name" value="SPASM/twitch_domain_containing"/>
    <property type="match status" value="1"/>
</dbReference>
<dbReference type="InterPro" id="IPR013785">
    <property type="entry name" value="Aldolase_TIM"/>
</dbReference>
<evidence type="ECO:0000313" key="8">
    <source>
        <dbReference type="Proteomes" id="UP000034883"/>
    </source>
</evidence>
<dbReference type="InterPro" id="IPR007197">
    <property type="entry name" value="rSAM"/>
</dbReference>
<evidence type="ECO:0000256" key="2">
    <source>
        <dbReference type="ARBA" id="ARBA00022691"/>
    </source>
</evidence>
<dbReference type="InterPro" id="IPR006638">
    <property type="entry name" value="Elp3/MiaA/NifB-like_rSAM"/>
</dbReference>
<proteinExistence type="predicted"/>
<dbReference type="STRING" id="927083.DB32_000385"/>
<dbReference type="PANTHER" id="PTHR11228">
    <property type="entry name" value="RADICAL SAM DOMAIN PROTEIN"/>
    <property type="match status" value="1"/>
</dbReference>
<dbReference type="PROSITE" id="PS51918">
    <property type="entry name" value="RADICAL_SAM"/>
    <property type="match status" value="1"/>
</dbReference>
<dbReference type="Pfam" id="PF04055">
    <property type="entry name" value="Radical_SAM"/>
    <property type="match status" value="1"/>
</dbReference>
<comment type="cofactor">
    <cofactor evidence="1">
        <name>[4Fe-4S] cluster</name>
        <dbReference type="ChEBI" id="CHEBI:49883"/>
    </cofactor>
</comment>
<dbReference type="InterPro" id="IPR058240">
    <property type="entry name" value="rSAM_sf"/>
</dbReference>
<dbReference type="InterPro" id="IPR050377">
    <property type="entry name" value="Radical_SAM_PqqE_MftC-like"/>
</dbReference>
<evidence type="ECO:0000313" key="7">
    <source>
        <dbReference type="EMBL" id="AKF03236.1"/>
    </source>
</evidence>
<protein>
    <submittedName>
        <fullName evidence="7">Radical SAM domain protein</fullName>
    </submittedName>
</protein>
<keyword evidence="2" id="KW-0949">S-adenosyl-L-methionine</keyword>
<gene>
    <name evidence="7" type="ORF">DB32_000385</name>
</gene>
<dbReference type="Pfam" id="PF13186">
    <property type="entry name" value="SPASM"/>
    <property type="match status" value="1"/>
</dbReference>
<sequence>MMPRCATPCAACDACAPTGRPATLVEARRLLDHDEVLLGGGDATAWPALDAFLAEARGHRVWLEAPAASLTHERLRALRDAGVHGVLVQIEGVGEKLLRAMRAGDGERVIADAEALGLETQARVIARPATFPMVAPLAMRLAPRVVWLELVRRDWGKPEIEASPSSIARLLLACPNVSFSGHRALDRGYLPPCTLPSVWAARPTAFRTTLKDGARDTPNTTLPACGECALRSSCRFADRGALSDDDAGAAEAIRDAVLPWTRMRTTQQQVPAAITSKRRGPDVICTTPWTTMEVVDPNGLVRQCCSTWTIGDRGNVHHASLGAIWNGPGYQLARRQMIGSDHGALCHPICSRLHDRKYDEQAFRIQTGSEAFVANQLQIADDIAERREVVRSKPLRLAICPSTYCNYDCIMCDLGRTPRRELPESIWEELPELLPTLQTLTMLGGEPLANPSTMRFLREFDVAKYPDCAIDFVTNGSLLTEPVLARMQRCTLGDVTISLNAGTPDVYERVQRGVEMSRVLENLDALIRFRGRHHRWFGITVSFVVQPASAHTLVQFGEIAHARNLRIRLMALNPENHEGLDFYPDGDAVAKVLREVDVFEQWARRVRPEWLSEIRATRAAVAAEAASRVRTSVPSGARRLPVVA</sequence>
<dbReference type="SUPFAM" id="SSF102114">
    <property type="entry name" value="Radical SAM enzymes"/>
    <property type="match status" value="2"/>
</dbReference>
<keyword evidence="3" id="KW-0479">Metal-binding</keyword>
<organism evidence="7 8">
    <name type="scientific">Sandaracinus amylolyticus</name>
    <dbReference type="NCBI Taxonomy" id="927083"/>
    <lineage>
        <taxon>Bacteria</taxon>
        <taxon>Pseudomonadati</taxon>
        <taxon>Myxococcota</taxon>
        <taxon>Polyangia</taxon>
        <taxon>Polyangiales</taxon>
        <taxon>Sandaracinaceae</taxon>
        <taxon>Sandaracinus</taxon>
    </lineage>
</organism>
<dbReference type="SMART" id="SM00729">
    <property type="entry name" value="Elp3"/>
    <property type="match status" value="1"/>
</dbReference>
<dbReference type="Gene3D" id="3.20.20.70">
    <property type="entry name" value="Aldolase class I"/>
    <property type="match status" value="2"/>
</dbReference>
<evidence type="ECO:0000256" key="3">
    <source>
        <dbReference type="ARBA" id="ARBA00022723"/>
    </source>
</evidence>
<dbReference type="GO" id="GO:0051536">
    <property type="term" value="F:iron-sulfur cluster binding"/>
    <property type="evidence" value="ECO:0007669"/>
    <property type="project" value="UniProtKB-KW"/>
</dbReference>
<dbReference type="CDD" id="cd01335">
    <property type="entry name" value="Radical_SAM"/>
    <property type="match status" value="2"/>
</dbReference>
<evidence type="ECO:0000259" key="6">
    <source>
        <dbReference type="PROSITE" id="PS51918"/>
    </source>
</evidence>
<dbReference type="GO" id="GO:0003824">
    <property type="term" value="F:catalytic activity"/>
    <property type="evidence" value="ECO:0007669"/>
    <property type="project" value="InterPro"/>
</dbReference>
<dbReference type="CDD" id="cd21109">
    <property type="entry name" value="SPASM"/>
    <property type="match status" value="1"/>
</dbReference>
<keyword evidence="5" id="KW-0411">Iron-sulfur</keyword>
<keyword evidence="4" id="KW-0408">Iron</keyword>
<dbReference type="AlphaFoldDB" id="A0A0F6VZ08"/>
<evidence type="ECO:0000256" key="4">
    <source>
        <dbReference type="ARBA" id="ARBA00023004"/>
    </source>
</evidence>
<feature type="domain" description="Radical SAM core" evidence="6">
    <location>
        <begin position="387"/>
        <end position="609"/>
    </location>
</feature>
<dbReference type="PANTHER" id="PTHR11228:SF7">
    <property type="entry name" value="PQQA PEPTIDE CYCLASE"/>
    <property type="match status" value="1"/>
</dbReference>
<name>A0A0F6VZ08_9BACT</name>
<keyword evidence="8" id="KW-1185">Reference proteome</keyword>
<dbReference type="InterPro" id="IPR023885">
    <property type="entry name" value="4Fe4S-binding_SPASM_dom"/>
</dbReference>
<evidence type="ECO:0000256" key="5">
    <source>
        <dbReference type="ARBA" id="ARBA00023014"/>
    </source>
</evidence>
<dbReference type="KEGG" id="samy:DB32_000385"/>
<dbReference type="EMBL" id="CP011125">
    <property type="protein sequence ID" value="AKF03236.1"/>
    <property type="molecule type" value="Genomic_DNA"/>
</dbReference>
<accession>A0A0F6VZ08</accession>
<dbReference type="SFLD" id="SFLDS00029">
    <property type="entry name" value="Radical_SAM"/>
    <property type="match status" value="1"/>
</dbReference>
<reference evidence="7 8" key="1">
    <citation type="submission" date="2015-03" db="EMBL/GenBank/DDBJ databases">
        <title>Genome assembly of Sandaracinus amylolyticus DSM 53668.</title>
        <authorList>
            <person name="Sharma G."/>
            <person name="Subramanian S."/>
        </authorList>
    </citation>
    <scope>NUCLEOTIDE SEQUENCE [LARGE SCALE GENOMIC DNA]</scope>
    <source>
        <strain evidence="7 8">DSM 53668</strain>
    </source>
</reference>